<evidence type="ECO:0000313" key="3">
    <source>
        <dbReference type="Proteomes" id="UP000518300"/>
    </source>
</evidence>
<evidence type="ECO:0000259" key="1">
    <source>
        <dbReference type="PROSITE" id="PS50104"/>
    </source>
</evidence>
<dbReference type="EMBL" id="JABBJJ010000207">
    <property type="protein sequence ID" value="NMO19823.1"/>
    <property type="molecule type" value="Genomic_DNA"/>
</dbReference>
<dbReference type="Gene3D" id="3.40.50.10140">
    <property type="entry name" value="Toll/interleukin-1 receptor homology (TIR) domain"/>
    <property type="match status" value="1"/>
</dbReference>
<sequence>MKHLSAFRQARDAAIHADSSDLEHHLIEFVREVKRNPLCQRILSALPAYDASAWWKHQTDQTSHSGRLAALIFPESPDDKLVVLWDLVSSMGSDSSDLLDFRGFGQLMGAYKASEAAAKSISLVIRPFAEAMTGRLREEAAMASPNLRELAGVPLAAIPSENETRIFLSHRTADKPLVQPYFDLLSELGHKPWLDAHDMPAGTMLHRGITEGIDTSCAIVFFVTKNFEDERWLAREVDQAVHRKIEVGDKFAIITLVFDGGEVPRPLRDYVWANVKNEVDAIRAIVRALPLELGPPRWRERIYKKKDR</sequence>
<dbReference type="PROSITE" id="PS50104">
    <property type="entry name" value="TIR"/>
    <property type="match status" value="1"/>
</dbReference>
<accession>A0A848LQI6</accession>
<protein>
    <submittedName>
        <fullName evidence="2">Toll/interleukin-1 receptor domain-containing protein</fullName>
    </submittedName>
</protein>
<dbReference type="SUPFAM" id="SSF52200">
    <property type="entry name" value="Toll/Interleukin receptor TIR domain"/>
    <property type="match status" value="1"/>
</dbReference>
<evidence type="ECO:0000313" key="2">
    <source>
        <dbReference type="EMBL" id="NMO19823.1"/>
    </source>
</evidence>
<name>A0A848LQI6_9BACT</name>
<keyword evidence="2" id="KW-0675">Receptor</keyword>
<comment type="caution">
    <text evidence="2">The sequence shown here is derived from an EMBL/GenBank/DDBJ whole genome shotgun (WGS) entry which is preliminary data.</text>
</comment>
<proteinExistence type="predicted"/>
<dbReference type="InterPro" id="IPR035897">
    <property type="entry name" value="Toll_tir_struct_dom_sf"/>
</dbReference>
<keyword evidence="3" id="KW-1185">Reference proteome</keyword>
<organism evidence="2 3">
    <name type="scientific">Pyxidicoccus fallax</name>
    <dbReference type="NCBI Taxonomy" id="394095"/>
    <lineage>
        <taxon>Bacteria</taxon>
        <taxon>Pseudomonadati</taxon>
        <taxon>Myxococcota</taxon>
        <taxon>Myxococcia</taxon>
        <taxon>Myxococcales</taxon>
        <taxon>Cystobacterineae</taxon>
        <taxon>Myxococcaceae</taxon>
        <taxon>Pyxidicoccus</taxon>
    </lineage>
</organism>
<dbReference type="RefSeq" id="WP_169349064.1">
    <property type="nucleotide sequence ID" value="NZ_JABBJJ010000207.1"/>
</dbReference>
<reference evidence="2 3" key="1">
    <citation type="submission" date="2020-04" db="EMBL/GenBank/DDBJ databases">
        <title>Draft genome of Pyxidicoccus fallax type strain.</title>
        <authorList>
            <person name="Whitworth D.E."/>
        </authorList>
    </citation>
    <scope>NUCLEOTIDE SEQUENCE [LARGE SCALE GENOMIC DNA]</scope>
    <source>
        <strain evidence="2 3">DSM 14698</strain>
    </source>
</reference>
<dbReference type="InterPro" id="IPR000157">
    <property type="entry name" value="TIR_dom"/>
</dbReference>
<gene>
    <name evidence="2" type="ORF">HG543_33850</name>
</gene>
<dbReference type="Pfam" id="PF13676">
    <property type="entry name" value="TIR_2"/>
    <property type="match status" value="1"/>
</dbReference>
<dbReference type="Proteomes" id="UP000518300">
    <property type="component" value="Unassembled WGS sequence"/>
</dbReference>
<dbReference type="AlphaFoldDB" id="A0A848LQI6"/>
<feature type="domain" description="TIR" evidence="1">
    <location>
        <begin position="162"/>
        <end position="293"/>
    </location>
</feature>
<dbReference type="GO" id="GO:0007165">
    <property type="term" value="P:signal transduction"/>
    <property type="evidence" value="ECO:0007669"/>
    <property type="project" value="InterPro"/>
</dbReference>